<dbReference type="PROSITE" id="PS51918">
    <property type="entry name" value="RADICAL_SAM"/>
    <property type="match status" value="1"/>
</dbReference>
<dbReference type="Gene3D" id="3.20.20.70">
    <property type="entry name" value="Aldolase class I"/>
    <property type="match status" value="1"/>
</dbReference>
<evidence type="ECO:0000256" key="7">
    <source>
        <dbReference type="ARBA" id="ARBA00023601"/>
    </source>
</evidence>
<dbReference type="SFLD" id="SFLDS00029">
    <property type="entry name" value="Radical_SAM"/>
    <property type="match status" value="1"/>
</dbReference>
<dbReference type="InterPro" id="IPR058240">
    <property type="entry name" value="rSAM_sf"/>
</dbReference>
<evidence type="ECO:0000256" key="3">
    <source>
        <dbReference type="ARBA" id="ARBA00022691"/>
    </source>
</evidence>
<dbReference type="Proteomes" id="UP000020773">
    <property type="component" value="Unassembled WGS sequence"/>
</dbReference>
<dbReference type="PANTHER" id="PTHR43273:SF3">
    <property type="entry name" value="ANAEROBIC SULFATASE-MATURATING ENZYME HOMOLOG ASLB-RELATED"/>
    <property type="match status" value="1"/>
</dbReference>
<comment type="cofactor">
    <cofactor evidence="1">
        <name>[4Fe-4S] cluster</name>
        <dbReference type="ChEBI" id="CHEBI:49883"/>
    </cofactor>
</comment>
<protein>
    <submittedName>
        <fullName evidence="9">Radical SAM peptide maturase, GG-Bacteroidales family</fullName>
    </submittedName>
</protein>
<keyword evidence="3" id="KW-0949">S-adenosyl-L-methionine</keyword>
<dbReference type="CDD" id="cd01335">
    <property type="entry name" value="Radical_SAM"/>
    <property type="match status" value="1"/>
</dbReference>
<dbReference type="SFLD" id="SFLDG01067">
    <property type="entry name" value="SPASM/twitch_domain_containing"/>
    <property type="match status" value="1"/>
</dbReference>
<evidence type="ECO:0000256" key="6">
    <source>
        <dbReference type="ARBA" id="ARBA00023014"/>
    </source>
</evidence>
<evidence type="ECO:0000313" key="9">
    <source>
        <dbReference type="EMBL" id="EXY88764.1"/>
    </source>
</evidence>
<evidence type="ECO:0000256" key="4">
    <source>
        <dbReference type="ARBA" id="ARBA00022723"/>
    </source>
</evidence>
<reference evidence="9 10" key="1">
    <citation type="submission" date="2014-02" db="EMBL/GenBank/DDBJ databases">
        <authorList>
            <person name="Sears C."/>
            <person name="Carroll K."/>
            <person name="Sack B.R."/>
            <person name="Qadri F."/>
            <person name="Myers L.L."/>
            <person name="Chung G.-T."/>
            <person name="Escheverria P."/>
            <person name="Fraser C.M."/>
            <person name="Sadzewicz L."/>
            <person name="Shefchek K.A."/>
            <person name="Tallon L."/>
            <person name="Das S.P."/>
            <person name="Daugherty S."/>
            <person name="Mongodin E.F."/>
        </authorList>
    </citation>
    <scope>NUCLEOTIDE SEQUENCE [LARGE SCALE GENOMIC DNA]</scope>
    <source>
        <strain evidence="10">3998T(B)3</strain>
    </source>
</reference>
<gene>
    <name evidence="9" type="ORF">M125_4596</name>
</gene>
<evidence type="ECO:0000313" key="10">
    <source>
        <dbReference type="Proteomes" id="UP000020773"/>
    </source>
</evidence>
<dbReference type="SFLD" id="SFLDG01384">
    <property type="entry name" value="thioether_bond_formation_requi"/>
    <property type="match status" value="1"/>
</dbReference>
<dbReference type="SUPFAM" id="SSF102114">
    <property type="entry name" value="Radical SAM enzymes"/>
    <property type="match status" value="1"/>
</dbReference>
<dbReference type="SFLD" id="SFLDG01386">
    <property type="entry name" value="main_SPASM_domain-containing"/>
    <property type="match status" value="1"/>
</dbReference>
<dbReference type="PROSITE" id="PS01305">
    <property type="entry name" value="MOAA_NIFB_PQQE"/>
    <property type="match status" value="1"/>
</dbReference>
<evidence type="ECO:0000256" key="2">
    <source>
        <dbReference type="ARBA" id="ARBA00022485"/>
    </source>
</evidence>
<keyword evidence="4" id="KW-0479">Metal-binding</keyword>
<dbReference type="EMBL" id="JGDB01000270">
    <property type="protein sequence ID" value="EXY88764.1"/>
    <property type="molecule type" value="Genomic_DNA"/>
</dbReference>
<comment type="similarity">
    <text evidence="7">Belongs to the radical SAM superfamily. Anaerobic sulfatase-maturating enzyme family.</text>
</comment>
<name>A0A015TWG9_BACFG</name>
<dbReference type="GO" id="GO:0051539">
    <property type="term" value="F:4 iron, 4 sulfur cluster binding"/>
    <property type="evidence" value="ECO:0007669"/>
    <property type="project" value="UniProtKB-KW"/>
</dbReference>
<dbReference type="PANTHER" id="PTHR43273">
    <property type="entry name" value="ANAEROBIC SULFATASE-MATURATING ENZYME HOMOLOG ASLB-RELATED"/>
    <property type="match status" value="1"/>
</dbReference>
<evidence type="ECO:0000259" key="8">
    <source>
        <dbReference type="PROSITE" id="PS51918"/>
    </source>
</evidence>
<keyword evidence="5" id="KW-0408">Iron</keyword>
<organism evidence="9 10">
    <name type="scientific">Bacteroides fragilis str. 3998T(B)3</name>
    <dbReference type="NCBI Taxonomy" id="1339316"/>
    <lineage>
        <taxon>Bacteria</taxon>
        <taxon>Pseudomonadati</taxon>
        <taxon>Bacteroidota</taxon>
        <taxon>Bacteroidia</taxon>
        <taxon>Bacteroidales</taxon>
        <taxon>Bacteroidaceae</taxon>
        <taxon>Bacteroides</taxon>
    </lineage>
</organism>
<dbReference type="InterPro" id="IPR023867">
    <property type="entry name" value="Sulphatase_maturase_rSAM"/>
</dbReference>
<evidence type="ECO:0000256" key="5">
    <source>
        <dbReference type="ARBA" id="ARBA00023004"/>
    </source>
</evidence>
<comment type="caution">
    <text evidence="9">The sequence shown here is derived from an EMBL/GenBank/DDBJ whole genome shotgun (WGS) entry which is preliminary data.</text>
</comment>
<accession>A0A015TWG9</accession>
<dbReference type="AlphaFoldDB" id="A0A015TWG9"/>
<dbReference type="InterPro" id="IPR026407">
    <property type="entry name" value="SAM_GG-Bacter"/>
</dbReference>
<sequence length="491" mass="58139">MKNDIAFSTPFHAYVYSFRHKEYLPLHPILKRIYTVVEEKKNIEEDEELKCYPKEQILHYLQKYKFLKENEFIGEKVKTEFGEITETMVRREVENLTVLTFEVTERCNLRCRYCAFGDLYYGYDERKGENLDFPKAKQILDFLFGIWEKIPHLSVARTLTVGFYGGEPLMNMDLIKQIVSYIDEHKPEGMKFAYNMTTNAMLLRVYQDFLVEHKFHLLVSLDGTEADDCHRVTVNGKSSFAQVFEQIKNLQFCYPEYFKKYVSFNSVIHSESNIERIVDFFRAEFDKQTSLSELNNSSIAQEGKYAEMRKSVFQSIALSPRRKEIDQQLMYNAPDISTVTYFLHHLSNEVFRDYRSMFYGKRNFKLLPTGTCIPFNRKMYVTVHGKILVCERIDHDFAVGHVTDEGVELNFAHVAENHRKYCSKLLSQCKQCYMQESCSQCMYYTNVLADKVVCRNFKNREMFAGYLAMNVDYLEHNRWAYSKVMKEIFIF</sequence>
<dbReference type="GO" id="GO:0046872">
    <property type="term" value="F:metal ion binding"/>
    <property type="evidence" value="ECO:0007669"/>
    <property type="project" value="UniProtKB-KW"/>
</dbReference>
<dbReference type="InterPro" id="IPR013785">
    <property type="entry name" value="Aldolase_TIM"/>
</dbReference>
<dbReference type="InterPro" id="IPR000385">
    <property type="entry name" value="MoaA_NifB_PqqE_Fe-S-bd_CS"/>
</dbReference>
<keyword evidence="2" id="KW-0004">4Fe-4S</keyword>
<feature type="domain" description="Radical SAM core" evidence="8">
    <location>
        <begin position="93"/>
        <end position="335"/>
    </location>
</feature>
<proteinExistence type="inferred from homology"/>
<evidence type="ECO:0000256" key="1">
    <source>
        <dbReference type="ARBA" id="ARBA00001966"/>
    </source>
</evidence>
<dbReference type="PATRIC" id="fig|1339316.3.peg.4366"/>
<dbReference type="InterPro" id="IPR007197">
    <property type="entry name" value="rSAM"/>
</dbReference>
<dbReference type="Pfam" id="PF04055">
    <property type="entry name" value="Radical_SAM"/>
    <property type="match status" value="1"/>
</dbReference>
<keyword evidence="6" id="KW-0411">Iron-sulfur</keyword>
<dbReference type="GO" id="GO:0016491">
    <property type="term" value="F:oxidoreductase activity"/>
    <property type="evidence" value="ECO:0007669"/>
    <property type="project" value="InterPro"/>
</dbReference>
<dbReference type="RefSeq" id="WP_032555901.1">
    <property type="nucleotide sequence ID" value="NZ_JGDB01000270.1"/>
</dbReference>
<dbReference type="NCBIfam" id="TIGR04148">
    <property type="entry name" value="GG_samocin_CFB"/>
    <property type="match status" value="1"/>
</dbReference>